<evidence type="ECO:0000313" key="3">
    <source>
        <dbReference type="EMBL" id="NSL85328.1"/>
    </source>
</evidence>
<dbReference type="InterPro" id="IPR041696">
    <property type="entry name" value="PKD_3"/>
</dbReference>
<dbReference type="EMBL" id="RIAR02000001">
    <property type="protein sequence ID" value="NSL85328.1"/>
    <property type="molecule type" value="Genomic_DNA"/>
</dbReference>
<dbReference type="OrthoDB" id="1041092at2"/>
<evidence type="ECO:0000259" key="2">
    <source>
        <dbReference type="Pfam" id="PF16820"/>
    </source>
</evidence>
<organism evidence="3 4">
    <name type="scientific">Chitinophaga solisilvae</name>
    <dbReference type="NCBI Taxonomy" id="1233460"/>
    <lineage>
        <taxon>Bacteria</taxon>
        <taxon>Pseudomonadati</taxon>
        <taxon>Bacteroidota</taxon>
        <taxon>Chitinophagia</taxon>
        <taxon>Chitinophagales</taxon>
        <taxon>Chitinophagaceae</taxon>
        <taxon>Chitinophaga</taxon>
    </lineage>
</organism>
<feature type="signal peptide" evidence="1">
    <location>
        <begin position="1"/>
        <end position="17"/>
    </location>
</feature>
<name>A0A9Q5GUN6_9BACT</name>
<protein>
    <submittedName>
        <fullName evidence="3">DUF5074 domain-containing protein</fullName>
    </submittedName>
</protein>
<dbReference type="InterPro" id="IPR031815">
    <property type="entry name" value="DUF5074"/>
</dbReference>
<accession>A0A9Q5GUN6</accession>
<dbReference type="Proteomes" id="UP000281028">
    <property type="component" value="Unassembled WGS sequence"/>
</dbReference>
<reference evidence="3" key="1">
    <citation type="submission" date="2020-05" db="EMBL/GenBank/DDBJ databases">
        <title>Chitinophaga laudate sp. nov., isolated from a tropical peat swamp.</title>
        <authorList>
            <person name="Goh C.B.S."/>
            <person name="Lee M.S."/>
            <person name="Parimannan S."/>
            <person name="Pasbakhsh P."/>
            <person name="Yule C.M."/>
            <person name="Rajandas H."/>
            <person name="Loke S."/>
            <person name="Croft L."/>
            <person name="Tan J.B.L."/>
        </authorList>
    </citation>
    <scope>NUCLEOTIDE SEQUENCE</scope>
    <source>
        <strain evidence="3">Mgbs1</strain>
    </source>
</reference>
<proteinExistence type="predicted"/>
<evidence type="ECO:0000313" key="4">
    <source>
        <dbReference type="Proteomes" id="UP000281028"/>
    </source>
</evidence>
<dbReference type="AlphaFoldDB" id="A0A9Q5GUN6"/>
<dbReference type="InterPro" id="IPR035986">
    <property type="entry name" value="PKD_dom_sf"/>
</dbReference>
<evidence type="ECO:0000256" key="1">
    <source>
        <dbReference type="SAM" id="SignalP"/>
    </source>
</evidence>
<feature type="domain" description="Bacteroidetes PKD-like" evidence="2">
    <location>
        <begin position="42"/>
        <end position="95"/>
    </location>
</feature>
<dbReference type="Pfam" id="PF16819">
    <property type="entry name" value="DUF5074"/>
    <property type="match status" value="1"/>
</dbReference>
<dbReference type="PROSITE" id="PS51257">
    <property type="entry name" value="PROKAR_LIPOPROTEIN"/>
    <property type="match status" value="1"/>
</dbReference>
<gene>
    <name evidence="3" type="ORF">ECE50_000695</name>
</gene>
<keyword evidence="1" id="KW-0732">Signal</keyword>
<dbReference type="SUPFAM" id="SSF49299">
    <property type="entry name" value="PKD domain"/>
    <property type="match status" value="1"/>
</dbReference>
<keyword evidence="4" id="KW-1185">Reference proteome</keyword>
<comment type="caution">
    <text evidence="3">The sequence shown here is derived from an EMBL/GenBank/DDBJ whole genome shotgun (WGS) entry which is preliminary data.</text>
</comment>
<dbReference type="Gene3D" id="2.130.10.10">
    <property type="entry name" value="YVTN repeat-like/Quinoprotein amine dehydrogenase"/>
    <property type="match status" value="1"/>
</dbReference>
<sequence length="446" mass="48800">MKMKFTKALLTAGIVMAFLASCQKDEVDPGPGIITGSTRDTLKIGAAVTFRPSVINPTNAAYTWKVNGTPVSREAVFTFTAREHGDYRIVFSASNQAATDSAVYEVKVWGKYENGFWVVQEAQYGVANGDVFYYSYDSNRIAYNVFQTENPGKSLGPVTSTLQFATIWKGKMYLAVKVGGPLVVADAYTMKETGRIDQLPQNEGYAFAGVDENRGLLSAVDGVYRVNLTGPSLGAKVAGIDGAAGDMLVTEEYVFVLTKKEGVVILKKSDYSIVKKYPKGTMGFTRTKDGAVWTAGDSALVRIDASLAVSEVKLPFKVTNPWALWSWRSGSITASASGNEVYIAERKETAGIDGTIEYSGTKLYRYTPGNAASVTSPFITLPAGQYFYGSVVRFNERTRELIVLTLTDEWGSSNDNRWLFYDAVSGTLKKTVNYQGYYFPALPVFY</sequence>
<dbReference type="Pfam" id="PF16820">
    <property type="entry name" value="PKD_3"/>
    <property type="match status" value="1"/>
</dbReference>
<dbReference type="InterPro" id="IPR015943">
    <property type="entry name" value="WD40/YVTN_repeat-like_dom_sf"/>
</dbReference>
<feature type="chain" id="PRO_5040262253" evidence="1">
    <location>
        <begin position="18"/>
        <end position="446"/>
    </location>
</feature>